<keyword evidence="4" id="KW-0804">Transcription</keyword>
<dbReference type="GO" id="GO:0003700">
    <property type="term" value="F:DNA-binding transcription factor activity"/>
    <property type="evidence" value="ECO:0007669"/>
    <property type="project" value="InterPro"/>
</dbReference>
<dbReference type="PANTHER" id="PTHR34294">
    <property type="entry name" value="TRANSCRIPTIONAL REGULATOR-RELATED"/>
    <property type="match status" value="1"/>
</dbReference>
<dbReference type="InterPro" id="IPR051054">
    <property type="entry name" value="SorC_transcr_regulators"/>
</dbReference>
<proteinExistence type="inferred from homology"/>
<evidence type="ECO:0000313" key="8">
    <source>
        <dbReference type="Proteomes" id="UP000823823"/>
    </source>
</evidence>
<reference evidence="7" key="2">
    <citation type="submission" date="2021-04" db="EMBL/GenBank/DDBJ databases">
        <authorList>
            <person name="Gilroy R."/>
        </authorList>
    </citation>
    <scope>NUCLEOTIDE SEQUENCE</scope>
    <source>
        <strain evidence="7">ChiHjej13B12-24818</strain>
    </source>
</reference>
<dbReference type="SUPFAM" id="SSF100950">
    <property type="entry name" value="NagB/RpiA/CoA transferase-like"/>
    <property type="match status" value="1"/>
</dbReference>
<dbReference type="InterPro" id="IPR009057">
    <property type="entry name" value="Homeodomain-like_sf"/>
</dbReference>
<protein>
    <submittedName>
        <fullName evidence="7">Transcriptional regulator</fullName>
    </submittedName>
</protein>
<evidence type="ECO:0000256" key="1">
    <source>
        <dbReference type="ARBA" id="ARBA00010466"/>
    </source>
</evidence>
<dbReference type="InterPro" id="IPR007630">
    <property type="entry name" value="RNA_pol_sigma70_r4"/>
</dbReference>
<dbReference type="GO" id="GO:0006352">
    <property type="term" value="P:DNA-templated transcription initiation"/>
    <property type="evidence" value="ECO:0007669"/>
    <property type="project" value="InterPro"/>
</dbReference>
<dbReference type="InterPro" id="IPR037171">
    <property type="entry name" value="NagB/RpiA_transferase-like"/>
</dbReference>
<dbReference type="EMBL" id="DWZH01000007">
    <property type="protein sequence ID" value="HJB09083.1"/>
    <property type="molecule type" value="Genomic_DNA"/>
</dbReference>
<feature type="domain" description="Sugar-binding" evidence="5">
    <location>
        <begin position="65"/>
        <end position="315"/>
    </location>
</feature>
<dbReference type="AlphaFoldDB" id="A0A9D2RMR8"/>
<dbReference type="GO" id="GO:0030246">
    <property type="term" value="F:carbohydrate binding"/>
    <property type="evidence" value="ECO:0007669"/>
    <property type="project" value="InterPro"/>
</dbReference>
<dbReference type="SUPFAM" id="SSF46689">
    <property type="entry name" value="Homeodomain-like"/>
    <property type="match status" value="1"/>
</dbReference>
<evidence type="ECO:0000313" key="7">
    <source>
        <dbReference type="EMBL" id="HJB09083.1"/>
    </source>
</evidence>
<dbReference type="Proteomes" id="UP000823823">
    <property type="component" value="Unassembled WGS sequence"/>
</dbReference>
<organism evidence="7 8">
    <name type="scientific">Candidatus Brachybacterium merdavium</name>
    <dbReference type="NCBI Taxonomy" id="2838513"/>
    <lineage>
        <taxon>Bacteria</taxon>
        <taxon>Bacillati</taxon>
        <taxon>Actinomycetota</taxon>
        <taxon>Actinomycetes</taxon>
        <taxon>Micrococcales</taxon>
        <taxon>Dermabacteraceae</taxon>
        <taxon>Brachybacterium</taxon>
    </lineage>
</organism>
<evidence type="ECO:0000256" key="2">
    <source>
        <dbReference type="ARBA" id="ARBA00023015"/>
    </source>
</evidence>
<dbReference type="Gene3D" id="3.40.50.1360">
    <property type="match status" value="1"/>
</dbReference>
<comment type="caution">
    <text evidence="7">The sequence shown here is derived from an EMBL/GenBank/DDBJ whole genome shotgun (WGS) entry which is preliminary data.</text>
</comment>
<comment type="similarity">
    <text evidence="1">Belongs to the SorC transcriptional regulatory family.</text>
</comment>
<dbReference type="Pfam" id="PF04198">
    <property type="entry name" value="Sugar-bind"/>
    <property type="match status" value="1"/>
</dbReference>
<dbReference type="GO" id="GO:0003677">
    <property type="term" value="F:DNA binding"/>
    <property type="evidence" value="ECO:0007669"/>
    <property type="project" value="UniProtKB-KW"/>
</dbReference>
<dbReference type="PANTHER" id="PTHR34294:SF1">
    <property type="entry name" value="TRANSCRIPTIONAL REGULATOR LSRR"/>
    <property type="match status" value="1"/>
</dbReference>
<keyword evidence="3" id="KW-0238">DNA-binding</keyword>
<dbReference type="Pfam" id="PF04545">
    <property type="entry name" value="Sigma70_r4"/>
    <property type="match status" value="1"/>
</dbReference>
<feature type="domain" description="RNA polymerase sigma-70 region 4" evidence="6">
    <location>
        <begin position="15"/>
        <end position="48"/>
    </location>
</feature>
<accession>A0A9D2RMR8</accession>
<dbReference type="InterPro" id="IPR007324">
    <property type="entry name" value="Sugar-bd_dom_put"/>
</dbReference>
<evidence type="ECO:0000259" key="6">
    <source>
        <dbReference type="Pfam" id="PF04545"/>
    </source>
</evidence>
<evidence type="ECO:0000256" key="4">
    <source>
        <dbReference type="ARBA" id="ARBA00023163"/>
    </source>
</evidence>
<gene>
    <name evidence="7" type="ORF">H9786_00915</name>
</gene>
<sequence>MPAPRDTAVIVRAARLYYEQGHSQTQVAAELGLSRSNVSRILTQARDRGIVEITIHDPEGPPRRDDALEAALRASFSLREAHVVSAPRTTGMEAVAREGAALLVERAPHVGSIGVSWGQTVQSVVEQLETQNLRPPPRVLPLVGGHSALDQLDAGESVLRVLASRLGARPETLYAPAMLESATAVETLRSESSIGQVLADAAQVELALVGMGSAGVHSSPHIVSLMKLTESEHAAFDKQHPVGDVCGRFVDAHGVPLGAPTDQRVLAVTFSQLLRIPEVVGVAAGAEKAPGVMGVLRSGAIHTAVFDVELGREILARSGSAGDS</sequence>
<name>A0A9D2RMR8_9MICO</name>
<dbReference type="Gene3D" id="1.10.10.60">
    <property type="entry name" value="Homeodomain-like"/>
    <property type="match status" value="1"/>
</dbReference>
<evidence type="ECO:0000259" key="5">
    <source>
        <dbReference type="Pfam" id="PF04198"/>
    </source>
</evidence>
<keyword evidence="2" id="KW-0805">Transcription regulation</keyword>
<reference evidence="7" key="1">
    <citation type="journal article" date="2021" name="PeerJ">
        <title>Extensive microbial diversity within the chicken gut microbiome revealed by metagenomics and culture.</title>
        <authorList>
            <person name="Gilroy R."/>
            <person name="Ravi A."/>
            <person name="Getino M."/>
            <person name="Pursley I."/>
            <person name="Horton D.L."/>
            <person name="Alikhan N.F."/>
            <person name="Baker D."/>
            <person name="Gharbi K."/>
            <person name="Hall N."/>
            <person name="Watson M."/>
            <person name="Adriaenssens E.M."/>
            <person name="Foster-Nyarko E."/>
            <person name="Jarju S."/>
            <person name="Secka A."/>
            <person name="Antonio M."/>
            <person name="Oren A."/>
            <person name="Chaudhuri R.R."/>
            <person name="La Ragione R."/>
            <person name="Hildebrand F."/>
            <person name="Pallen M.J."/>
        </authorList>
    </citation>
    <scope>NUCLEOTIDE SEQUENCE</scope>
    <source>
        <strain evidence="7">ChiHjej13B12-24818</strain>
    </source>
</reference>
<evidence type="ECO:0000256" key="3">
    <source>
        <dbReference type="ARBA" id="ARBA00023125"/>
    </source>
</evidence>